<gene>
    <name evidence="1" type="ORF">IAB73_01695</name>
</gene>
<dbReference type="Proteomes" id="UP000886887">
    <property type="component" value="Unassembled WGS sequence"/>
</dbReference>
<sequence length="68" mass="7378">MISVATVQSDPCAYPSLPRCPAPAMAYVPWQCLDGTYSPELALTRGTLFPELDKPFQGHTMKGGARHV</sequence>
<reference evidence="1" key="2">
    <citation type="journal article" date="2021" name="PeerJ">
        <title>Extensive microbial diversity within the chicken gut microbiome revealed by metagenomics and culture.</title>
        <authorList>
            <person name="Gilroy R."/>
            <person name="Ravi A."/>
            <person name="Getino M."/>
            <person name="Pursley I."/>
            <person name="Horton D.L."/>
            <person name="Alikhan N.F."/>
            <person name="Baker D."/>
            <person name="Gharbi K."/>
            <person name="Hall N."/>
            <person name="Watson M."/>
            <person name="Adriaenssens E.M."/>
            <person name="Foster-Nyarko E."/>
            <person name="Jarju S."/>
            <person name="Secka A."/>
            <person name="Antonio M."/>
            <person name="Oren A."/>
            <person name="Chaudhuri R.R."/>
            <person name="La Ragione R."/>
            <person name="Hildebrand F."/>
            <person name="Pallen M.J."/>
        </authorList>
    </citation>
    <scope>NUCLEOTIDE SEQUENCE</scope>
    <source>
        <strain evidence="1">ChiSxjej2B14-6234</strain>
    </source>
</reference>
<dbReference type="EMBL" id="DVFJ01000006">
    <property type="protein sequence ID" value="HIQ70907.1"/>
    <property type="molecule type" value="Genomic_DNA"/>
</dbReference>
<name>A0A9D0Z810_9FIRM</name>
<evidence type="ECO:0000313" key="1">
    <source>
        <dbReference type="EMBL" id="HIQ70907.1"/>
    </source>
</evidence>
<reference evidence="1" key="1">
    <citation type="submission" date="2020-10" db="EMBL/GenBank/DDBJ databases">
        <authorList>
            <person name="Gilroy R."/>
        </authorList>
    </citation>
    <scope>NUCLEOTIDE SEQUENCE</scope>
    <source>
        <strain evidence="1">ChiSxjej2B14-6234</strain>
    </source>
</reference>
<dbReference type="InterPro" id="IPR020256">
    <property type="entry name" value="Spore_coat_CotJA"/>
</dbReference>
<proteinExistence type="predicted"/>
<comment type="caution">
    <text evidence="1">The sequence shown here is derived from an EMBL/GenBank/DDBJ whole genome shotgun (WGS) entry which is preliminary data.</text>
</comment>
<protein>
    <submittedName>
        <fullName evidence="1">Spore coat associated protein CotJA</fullName>
    </submittedName>
</protein>
<organism evidence="1 2">
    <name type="scientific">Candidatus Onthenecus intestinigallinarum</name>
    <dbReference type="NCBI Taxonomy" id="2840875"/>
    <lineage>
        <taxon>Bacteria</taxon>
        <taxon>Bacillati</taxon>
        <taxon>Bacillota</taxon>
        <taxon>Clostridia</taxon>
        <taxon>Eubacteriales</taxon>
        <taxon>Candidatus Onthenecus</taxon>
    </lineage>
</organism>
<dbReference type="Pfam" id="PF11007">
    <property type="entry name" value="CotJA"/>
    <property type="match status" value="1"/>
</dbReference>
<dbReference type="AlphaFoldDB" id="A0A9D0Z810"/>
<evidence type="ECO:0000313" key="2">
    <source>
        <dbReference type="Proteomes" id="UP000886887"/>
    </source>
</evidence>
<accession>A0A9D0Z810</accession>